<name>A0A1H1S2L9_9ACTN</name>
<dbReference type="InterPro" id="IPR023753">
    <property type="entry name" value="FAD/NAD-binding_dom"/>
</dbReference>
<dbReference type="PANTHER" id="PTHR42949:SF3">
    <property type="entry name" value="ANAEROBIC GLYCEROL-3-PHOSPHATE DEHYDROGENASE SUBUNIT B"/>
    <property type="match status" value="1"/>
</dbReference>
<evidence type="ECO:0000313" key="5">
    <source>
        <dbReference type="Proteomes" id="UP000198983"/>
    </source>
</evidence>
<reference evidence="4 5" key="1">
    <citation type="submission" date="2016-10" db="EMBL/GenBank/DDBJ databases">
        <authorList>
            <person name="de Groot N.N."/>
        </authorList>
    </citation>
    <scope>NUCLEOTIDE SEQUENCE [LARGE SCALE GENOMIC DNA]</scope>
    <source>
        <strain evidence="4 5">DSM 22024</strain>
    </source>
</reference>
<dbReference type="PRINTS" id="PR00411">
    <property type="entry name" value="PNDRDTASEI"/>
</dbReference>
<dbReference type="GO" id="GO:0051536">
    <property type="term" value="F:iron-sulfur cluster binding"/>
    <property type="evidence" value="ECO:0007669"/>
    <property type="project" value="InterPro"/>
</dbReference>
<dbReference type="Pfam" id="PF13510">
    <property type="entry name" value="Fer2_4"/>
    <property type="match status" value="1"/>
</dbReference>
<dbReference type="PANTHER" id="PTHR42949">
    <property type="entry name" value="ANAEROBIC GLYCEROL-3-PHOSPHATE DEHYDROGENASE SUBUNIT B"/>
    <property type="match status" value="1"/>
</dbReference>
<sequence>MTREAGTPGAPVPDGLSEHLVVDGQPVAFAPGQTIAAALLAADRTSWRTTRAGRSRGIFCGIGVCFDCLVTSNGRRVRACLEPARAGDVVTTGPVSPDVAGVWQETPHRAGRRAPRRAWLAASGPPGPARLTRCDAVVVGAGPAGLTAANAMAEHGLSVVLMDAGERPGGQYYRHSVRGGSPEAASHRFRTLRADLDRHVVAGRIDYRPRHQVWTLERTPAPIPATAAVRPADPTWTVHALAEGPEPTACRVVAPAVVVATGAYDRQLPFPGWDLPGVVAAGGAQALLKGSGVALGGVDGRAVVAGSGPFLLPVATGLARAGVRVAGVYEASRARDYLRHARTLAWQPGRFAEAAGYARKLALHRVPYRTGHAVVAAHGDERLTGVTVARLDARRRPVAGGERHVACDTLAVGYGFTPQLDLLVEAGCDVRADAGGTPAVLVDDDQRTTCAGLYSAGETTGVGGASLALVEGELAGLTVVAAVGRPVEEPRKARLRQRKDRLRAFADVLDAVHPLPADWLRDVPDETVLCRCEEVPVGAVREAVRDLGSGDPRSAKLLTRAGMGWCQGRTCAAATAALVGRLTGSPPDVTDVAALARRPVAQPVPLGVLASLPDSEPTDATPADETSRGEVR</sequence>
<dbReference type="Gene3D" id="3.50.50.60">
    <property type="entry name" value="FAD/NAD(P)-binding domain"/>
    <property type="match status" value="2"/>
</dbReference>
<dbReference type="OrthoDB" id="9801699at2"/>
<dbReference type="Proteomes" id="UP000198983">
    <property type="component" value="Chromosome I"/>
</dbReference>
<dbReference type="InterPro" id="IPR051691">
    <property type="entry name" value="Metab_Enz_Cyan_OpOx_G3PDH"/>
</dbReference>
<proteinExistence type="predicted"/>
<evidence type="ECO:0000256" key="1">
    <source>
        <dbReference type="ARBA" id="ARBA00023002"/>
    </source>
</evidence>
<dbReference type="PRINTS" id="PR00368">
    <property type="entry name" value="FADPNR"/>
</dbReference>
<dbReference type="Gene3D" id="1.10.10.1100">
    <property type="entry name" value="BFD-like [2Fe-2S]-binding domain"/>
    <property type="match status" value="1"/>
</dbReference>
<dbReference type="AlphaFoldDB" id="A0A1H1S2L9"/>
<evidence type="ECO:0000256" key="2">
    <source>
        <dbReference type="SAM" id="MobiDB-lite"/>
    </source>
</evidence>
<evidence type="ECO:0000313" key="4">
    <source>
        <dbReference type="EMBL" id="SDS42310.1"/>
    </source>
</evidence>
<protein>
    <submittedName>
        <fullName evidence="4">Pyruvate/2-oxoglutarate dehydrogenase complex, dihydrolipoamide dehydrogenase (E3) component</fullName>
    </submittedName>
</protein>
<dbReference type="EMBL" id="LT629732">
    <property type="protein sequence ID" value="SDS42310.1"/>
    <property type="molecule type" value="Genomic_DNA"/>
</dbReference>
<dbReference type="SUPFAM" id="SSF51905">
    <property type="entry name" value="FAD/NAD(P)-binding domain"/>
    <property type="match status" value="1"/>
</dbReference>
<feature type="domain" description="FAD/NAD(P)-binding" evidence="3">
    <location>
        <begin position="135"/>
        <end position="460"/>
    </location>
</feature>
<dbReference type="InterPro" id="IPR041854">
    <property type="entry name" value="BFD-like_2Fe2S-bd_dom_sf"/>
</dbReference>
<dbReference type="RefSeq" id="WP_092653654.1">
    <property type="nucleotide sequence ID" value="NZ_LT629732.1"/>
</dbReference>
<dbReference type="Gene3D" id="3.10.20.440">
    <property type="entry name" value="2Fe-2S iron-sulphur cluster binding domain, sarcosine oxidase, alpha subunit, N-terminal domain"/>
    <property type="match status" value="1"/>
</dbReference>
<dbReference type="STRING" id="117157.SAMN04489717_2646"/>
<organism evidence="4 5">
    <name type="scientific">Actinopolymorpha singaporensis</name>
    <dbReference type="NCBI Taxonomy" id="117157"/>
    <lineage>
        <taxon>Bacteria</taxon>
        <taxon>Bacillati</taxon>
        <taxon>Actinomycetota</taxon>
        <taxon>Actinomycetes</taxon>
        <taxon>Propionibacteriales</taxon>
        <taxon>Actinopolymorphaceae</taxon>
        <taxon>Actinopolymorpha</taxon>
    </lineage>
</organism>
<dbReference type="GO" id="GO:0016491">
    <property type="term" value="F:oxidoreductase activity"/>
    <property type="evidence" value="ECO:0007669"/>
    <property type="project" value="UniProtKB-KW"/>
</dbReference>
<dbReference type="Pfam" id="PF07992">
    <property type="entry name" value="Pyr_redox_2"/>
    <property type="match status" value="1"/>
</dbReference>
<keyword evidence="5" id="KW-1185">Reference proteome</keyword>
<keyword evidence="1" id="KW-0560">Oxidoreductase</keyword>
<dbReference type="InterPro" id="IPR042204">
    <property type="entry name" value="2Fe-2S-bd_N"/>
</dbReference>
<accession>A0A1H1S2L9</accession>
<dbReference type="CDD" id="cd19946">
    <property type="entry name" value="GlpA-like_Fer2_BFD-like"/>
    <property type="match status" value="1"/>
</dbReference>
<evidence type="ECO:0000259" key="3">
    <source>
        <dbReference type="Pfam" id="PF07992"/>
    </source>
</evidence>
<dbReference type="InterPro" id="IPR036188">
    <property type="entry name" value="FAD/NAD-bd_sf"/>
</dbReference>
<gene>
    <name evidence="4" type="ORF">SAMN04489717_2646</name>
</gene>
<dbReference type="InterPro" id="IPR036010">
    <property type="entry name" value="2Fe-2S_ferredoxin-like_sf"/>
</dbReference>
<keyword evidence="4" id="KW-0670">Pyruvate</keyword>
<feature type="region of interest" description="Disordered" evidence="2">
    <location>
        <begin position="607"/>
        <end position="632"/>
    </location>
</feature>
<dbReference type="SUPFAM" id="SSF54292">
    <property type="entry name" value="2Fe-2S ferredoxin-like"/>
    <property type="match status" value="1"/>
</dbReference>